<evidence type="ECO:0000256" key="3">
    <source>
        <dbReference type="ARBA" id="ARBA00022801"/>
    </source>
</evidence>
<accession>A0AAW9QA25</accession>
<dbReference type="Pfam" id="PF05506">
    <property type="entry name" value="PLipase_C_C"/>
    <property type="match status" value="2"/>
</dbReference>
<dbReference type="Pfam" id="PF04185">
    <property type="entry name" value="Phosphoesterase"/>
    <property type="match status" value="1"/>
</dbReference>
<proteinExistence type="inferred from homology"/>
<name>A0AAW9QA25_9BURK</name>
<gene>
    <name evidence="5" type="ORF">V4F39_19400</name>
</gene>
<feature type="domain" description="Bacterial phospholipase C C-terminal" evidence="4">
    <location>
        <begin position="631"/>
        <end position="713"/>
    </location>
</feature>
<dbReference type="InterPro" id="IPR017850">
    <property type="entry name" value="Alkaline_phosphatase_core_sf"/>
</dbReference>
<dbReference type="RefSeq" id="WP_332291460.1">
    <property type="nucleotide sequence ID" value="NZ_JAZIBG010000036.1"/>
</dbReference>
<dbReference type="InterPro" id="IPR006311">
    <property type="entry name" value="TAT_signal"/>
</dbReference>
<protein>
    <recommendedName>
        <fullName evidence="2">phospholipase C</fullName>
        <ecNumber evidence="2">3.1.4.3</ecNumber>
    </recommendedName>
</protein>
<reference evidence="5 6" key="1">
    <citation type="submission" date="2024-02" db="EMBL/GenBank/DDBJ databases">
        <title>Genome sequence of Aquincola sp. MAHUQ-54.</title>
        <authorList>
            <person name="Huq M.A."/>
        </authorList>
    </citation>
    <scope>NUCLEOTIDE SEQUENCE [LARGE SCALE GENOMIC DNA]</scope>
    <source>
        <strain evidence="5 6">MAHUQ-54</strain>
    </source>
</reference>
<dbReference type="InterPro" id="IPR008475">
    <property type="entry name" value="PLipase_C_C"/>
</dbReference>
<dbReference type="GO" id="GO:0034480">
    <property type="term" value="F:phosphatidylcholine phospholipase C activity"/>
    <property type="evidence" value="ECO:0007669"/>
    <property type="project" value="UniProtKB-EC"/>
</dbReference>
<keyword evidence="3" id="KW-0378">Hydrolase</keyword>
<evidence type="ECO:0000313" key="6">
    <source>
        <dbReference type="Proteomes" id="UP001336250"/>
    </source>
</evidence>
<comment type="caution">
    <text evidence="5">The sequence shown here is derived from an EMBL/GenBank/DDBJ whole genome shotgun (WGS) entry which is preliminary data.</text>
</comment>
<dbReference type="PROSITE" id="PS51318">
    <property type="entry name" value="TAT"/>
    <property type="match status" value="1"/>
</dbReference>
<sequence>MSSTNRRGFLRSVASATGATAVMTTFPPAIQRALAIEANHRTGTIQDVEHIVILMQENRSFDHYFGTLNGVRGFGDRFPIPVPDTTYIHGRNVWVQPNTAYQAQPGRPPSTTTGPASIAPFPLNTTQTFAHMRISGTPHSWTDAQAAWDHGRMHQWTAAKNNHSLGYFTQADMPFQFALANAFTLCDAYHAGSLTGTNTNRLFHWTGSNDPLGLGGGPATDNSRDWFNENPATDYTWTTYPERLQAAGISWQVYQNMADNFTDNPLAGFRNFRNGWYNRPGHSVALKERGISTRDLDKLREDVLAGTLPQVSWIIATAEGSEHPGPSSPAQGADYTAKVLEALTANPEVWSKTVLIVNFDENDGFFDHMPPPAAPSYVTFDADPAKAVLAGASTVSTLGEYNEVLNGSSATYLHRPYGMGPRVPMYVVSPWSKGGWVNSQVFDHTSVLRFIEARFGVAETNITPWRRAVAGDLTSAFNFKNPNDTAFFAQLPTTLALANQARALSGTTTPPTPSTLALPSQAVGARPSRALPYELHVTSRIVSQPGRASAVQLELTFANTGTQAAVFHVYDRKNLTAIPRRYTVEPGKQLSGQWAPDTAGLYDLWVLGPAGFHRHFTGNARRAVAAAQPNPDVQVGYDKLTNDLVVTLANTGTGPCTFTIAAKAYFDPTPATYKVVARSEQVVRCPLGASNRWYDFSVRVAGQAEYSRRFAGRMENGQDGVSDPAMGGVAVANQLVVG</sequence>
<dbReference type="PANTHER" id="PTHR31956">
    <property type="entry name" value="NON-SPECIFIC PHOSPHOLIPASE C4-RELATED"/>
    <property type="match status" value="1"/>
</dbReference>
<evidence type="ECO:0000256" key="2">
    <source>
        <dbReference type="ARBA" id="ARBA00012018"/>
    </source>
</evidence>
<evidence type="ECO:0000259" key="4">
    <source>
        <dbReference type="Pfam" id="PF05506"/>
    </source>
</evidence>
<keyword evidence="6" id="KW-1185">Reference proteome</keyword>
<evidence type="ECO:0000313" key="5">
    <source>
        <dbReference type="EMBL" id="MEF7616089.1"/>
    </source>
</evidence>
<feature type="domain" description="Bacterial phospholipase C C-terminal" evidence="4">
    <location>
        <begin position="527"/>
        <end position="619"/>
    </location>
</feature>
<dbReference type="CDD" id="cd16014">
    <property type="entry name" value="PLC"/>
    <property type="match status" value="1"/>
</dbReference>
<dbReference type="AlphaFoldDB" id="A0AAW9QA25"/>
<dbReference type="NCBIfam" id="TIGR03396">
    <property type="entry name" value="PC_PLC"/>
    <property type="match status" value="1"/>
</dbReference>
<dbReference type="Proteomes" id="UP001336250">
    <property type="component" value="Unassembled WGS sequence"/>
</dbReference>
<comment type="similarity">
    <text evidence="1">Belongs to the bacterial phospholipase C family.</text>
</comment>
<dbReference type="InterPro" id="IPR007312">
    <property type="entry name" value="Phosphoesterase"/>
</dbReference>
<dbReference type="Gene3D" id="3.40.720.10">
    <property type="entry name" value="Alkaline Phosphatase, subunit A"/>
    <property type="match status" value="2"/>
</dbReference>
<evidence type="ECO:0000256" key="1">
    <source>
        <dbReference type="ARBA" id="ARBA00009717"/>
    </source>
</evidence>
<dbReference type="EC" id="3.1.4.3" evidence="2"/>
<organism evidence="5 6">
    <name type="scientific">Aquincola agrisoli</name>
    <dbReference type="NCBI Taxonomy" id="3119538"/>
    <lineage>
        <taxon>Bacteria</taxon>
        <taxon>Pseudomonadati</taxon>
        <taxon>Pseudomonadota</taxon>
        <taxon>Betaproteobacteria</taxon>
        <taxon>Burkholderiales</taxon>
        <taxon>Sphaerotilaceae</taxon>
        <taxon>Aquincola</taxon>
    </lineage>
</organism>
<dbReference type="GO" id="GO:0016042">
    <property type="term" value="P:lipid catabolic process"/>
    <property type="evidence" value="ECO:0007669"/>
    <property type="project" value="InterPro"/>
</dbReference>
<dbReference type="EMBL" id="JAZIBG010000036">
    <property type="protein sequence ID" value="MEF7616089.1"/>
    <property type="molecule type" value="Genomic_DNA"/>
</dbReference>
<dbReference type="PANTHER" id="PTHR31956:SF36">
    <property type="entry name" value="NON-HEMOLYTIC PHOSPHOLIPASE C"/>
    <property type="match status" value="1"/>
</dbReference>
<dbReference type="InterPro" id="IPR017767">
    <property type="entry name" value="PC-PLC"/>
</dbReference>